<dbReference type="RefSeq" id="XP_003426440.1">
    <property type="nucleotide sequence ID" value="XM_003426392.4"/>
</dbReference>
<dbReference type="GO" id="GO:0070531">
    <property type="term" value="C:BRCA1-A complex"/>
    <property type="evidence" value="ECO:0007669"/>
    <property type="project" value="TreeGrafter"/>
</dbReference>
<dbReference type="GO" id="GO:0004842">
    <property type="term" value="F:ubiquitin-protein transferase activity"/>
    <property type="evidence" value="ECO:0007669"/>
    <property type="project" value="TreeGrafter"/>
</dbReference>
<feature type="compositionally biased region" description="Polar residues" evidence="7">
    <location>
        <begin position="376"/>
        <end position="388"/>
    </location>
</feature>
<keyword evidence="4 5" id="KW-0040">ANK repeat</keyword>
<protein>
    <recommendedName>
        <fullName evidence="8">RING-type domain-containing protein</fullName>
    </recommendedName>
</protein>
<evidence type="ECO:0000313" key="9">
    <source>
        <dbReference type="EnsemblMetazoa" id="XP_003426440"/>
    </source>
</evidence>
<dbReference type="PROSITE" id="PS50088">
    <property type="entry name" value="ANK_REPEAT"/>
    <property type="match status" value="2"/>
</dbReference>
<keyword evidence="3" id="KW-0862">Zinc</keyword>
<reference evidence="9" key="1">
    <citation type="submission" date="2021-01" db="UniProtKB">
        <authorList>
            <consortium name="EnsemblMetazoa"/>
        </authorList>
    </citation>
    <scope>IDENTIFICATION</scope>
</reference>
<dbReference type="Pfam" id="PF12796">
    <property type="entry name" value="Ank_2"/>
    <property type="match status" value="1"/>
</dbReference>
<dbReference type="Gene3D" id="3.30.40.10">
    <property type="entry name" value="Zinc/RING finger domain, C3HC4 (zinc finger)"/>
    <property type="match status" value="1"/>
</dbReference>
<feature type="repeat" description="ANK" evidence="5">
    <location>
        <begin position="169"/>
        <end position="201"/>
    </location>
</feature>
<dbReference type="KEGG" id="nvi:100679962"/>
<proteinExistence type="predicted"/>
<feature type="compositionally biased region" description="Basic and acidic residues" evidence="7">
    <location>
        <begin position="409"/>
        <end position="420"/>
    </location>
</feature>
<dbReference type="PANTHER" id="PTHR24171:SF8">
    <property type="entry name" value="BRCA1-ASSOCIATED RING DOMAIN PROTEIN 1"/>
    <property type="match status" value="1"/>
</dbReference>
<name>A0A7M7GDZ8_NASVI</name>
<feature type="compositionally biased region" description="Basic and acidic residues" evidence="7">
    <location>
        <begin position="467"/>
        <end position="478"/>
    </location>
</feature>
<evidence type="ECO:0000256" key="4">
    <source>
        <dbReference type="ARBA" id="ARBA00023043"/>
    </source>
</evidence>
<keyword evidence="2 6" id="KW-0863">Zinc-finger</keyword>
<accession>A0A7M7GDZ8</accession>
<dbReference type="SUPFAM" id="SSF57850">
    <property type="entry name" value="RING/U-box"/>
    <property type="match status" value="1"/>
</dbReference>
<dbReference type="InParanoid" id="A0A7M7GDZ8"/>
<dbReference type="PANTHER" id="PTHR24171">
    <property type="entry name" value="ANKYRIN REPEAT DOMAIN-CONTAINING PROTEIN 39-RELATED"/>
    <property type="match status" value="1"/>
</dbReference>
<keyword evidence="2 6" id="KW-0479">Metal-binding</keyword>
<sequence>MQLKHFKKTFIMNNEWSKTCKALKGLLDILVCSKCQNNLYNPEQFLGCGHFSCISCLKNNSASCNECQLPNENKDTMKDIQRIAEACSIIANEIGYKHNIENLETRPQLPPVHNTGNSTDSSIPKTKQDKQNKRKGGTYSINDHLKKTKWDKPATPFRIPKNIDKRNGVGETRLQVECKRGNIKNVEDLLKAGADPNVTCHAGWTALQETSDFHHYAIVEILLKYKADINKPGHEGRTALHEAVKNQDVKMVQLLLKHGAKINIKDGNNKTPIDYCVSDEIKLLLDPNNEESDKTLRIPELIQNGISNNRPKSRIQNRVCEKDIIDTNGSAHKNPTNRNVTSSRRITRHSICQDINKEGSRKKSITDYFLSIDQPGTSKVNNYDSLPRNSEKVIEKQSAISSSSPHSKPCVEDPQKDLLKKSTSKNIQNDSCEIAVTKTLANVNVAKSQLNFPQARTSKITYSNDQTNHKNDSNDKKGLKSKFCSKNDDSDSDIELVFEAKNDQAEVCSIKLIKDEDHLKNDTIYVKTNEKDCISSQESIDVVNTSSFIATEDAIIDVEN</sequence>
<feature type="repeat" description="ANK" evidence="5">
    <location>
        <begin position="235"/>
        <end position="267"/>
    </location>
</feature>
<feature type="compositionally biased region" description="Low complexity" evidence="7">
    <location>
        <begin position="398"/>
        <end position="407"/>
    </location>
</feature>
<feature type="region of interest" description="Disordered" evidence="7">
    <location>
        <begin position="104"/>
        <end position="140"/>
    </location>
</feature>
<evidence type="ECO:0000256" key="6">
    <source>
        <dbReference type="PROSITE-ProRule" id="PRU00175"/>
    </source>
</evidence>
<dbReference type="GO" id="GO:0085020">
    <property type="term" value="P:protein K6-linked ubiquitination"/>
    <property type="evidence" value="ECO:0007669"/>
    <property type="project" value="TreeGrafter"/>
</dbReference>
<dbReference type="SMR" id="A0A7M7GDZ8"/>
<evidence type="ECO:0000259" key="8">
    <source>
        <dbReference type="PROSITE" id="PS50089"/>
    </source>
</evidence>
<dbReference type="Gene3D" id="1.25.40.20">
    <property type="entry name" value="Ankyrin repeat-containing domain"/>
    <property type="match status" value="1"/>
</dbReference>
<evidence type="ECO:0000313" key="10">
    <source>
        <dbReference type="Proteomes" id="UP000002358"/>
    </source>
</evidence>
<keyword evidence="10" id="KW-1185">Reference proteome</keyword>
<dbReference type="InterPro" id="IPR002110">
    <property type="entry name" value="Ankyrin_rpt"/>
</dbReference>
<dbReference type="PROSITE" id="PS50089">
    <property type="entry name" value="ZF_RING_2"/>
    <property type="match status" value="1"/>
</dbReference>
<dbReference type="InterPro" id="IPR013083">
    <property type="entry name" value="Znf_RING/FYVE/PHD"/>
</dbReference>
<organism evidence="9 10">
    <name type="scientific">Nasonia vitripennis</name>
    <name type="common">Parasitic wasp</name>
    <dbReference type="NCBI Taxonomy" id="7425"/>
    <lineage>
        <taxon>Eukaryota</taxon>
        <taxon>Metazoa</taxon>
        <taxon>Ecdysozoa</taxon>
        <taxon>Arthropoda</taxon>
        <taxon>Hexapoda</taxon>
        <taxon>Insecta</taxon>
        <taxon>Pterygota</taxon>
        <taxon>Neoptera</taxon>
        <taxon>Endopterygota</taxon>
        <taxon>Hymenoptera</taxon>
        <taxon>Apocrita</taxon>
        <taxon>Proctotrupomorpha</taxon>
        <taxon>Chalcidoidea</taxon>
        <taxon>Pteromalidae</taxon>
        <taxon>Pteromalinae</taxon>
        <taxon>Nasonia</taxon>
    </lineage>
</organism>
<evidence type="ECO:0000256" key="2">
    <source>
        <dbReference type="ARBA" id="ARBA00022771"/>
    </source>
</evidence>
<dbReference type="EnsemblMetazoa" id="XM_003426392">
    <property type="protein sequence ID" value="XP_003426440"/>
    <property type="gene ID" value="LOC100679962"/>
</dbReference>
<keyword evidence="1" id="KW-0677">Repeat</keyword>
<dbReference type="GeneID" id="100679962"/>
<evidence type="ECO:0000256" key="1">
    <source>
        <dbReference type="ARBA" id="ARBA00022737"/>
    </source>
</evidence>
<feature type="region of interest" description="Disordered" evidence="7">
    <location>
        <begin position="461"/>
        <end position="480"/>
    </location>
</feature>
<dbReference type="PROSITE" id="PS50297">
    <property type="entry name" value="ANK_REP_REGION"/>
    <property type="match status" value="1"/>
</dbReference>
<feature type="region of interest" description="Disordered" evidence="7">
    <location>
        <begin position="376"/>
        <end position="424"/>
    </location>
</feature>
<dbReference type="OrthoDB" id="2384350at2759"/>
<dbReference type="SMART" id="SM00248">
    <property type="entry name" value="ANK"/>
    <property type="match status" value="3"/>
</dbReference>
<feature type="domain" description="RING-type" evidence="8">
    <location>
        <begin position="32"/>
        <end position="68"/>
    </location>
</feature>
<dbReference type="GO" id="GO:0031436">
    <property type="term" value="C:BRCA1-BARD1 complex"/>
    <property type="evidence" value="ECO:0007669"/>
    <property type="project" value="TreeGrafter"/>
</dbReference>
<feature type="compositionally biased region" description="Polar residues" evidence="7">
    <location>
        <begin position="114"/>
        <end position="125"/>
    </location>
</feature>
<evidence type="ECO:0000256" key="5">
    <source>
        <dbReference type="PROSITE-ProRule" id="PRU00023"/>
    </source>
</evidence>
<dbReference type="SUPFAM" id="SSF48403">
    <property type="entry name" value="Ankyrin repeat"/>
    <property type="match status" value="1"/>
</dbReference>
<dbReference type="InterPro" id="IPR001841">
    <property type="entry name" value="Znf_RING"/>
</dbReference>
<dbReference type="GO" id="GO:0008270">
    <property type="term" value="F:zinc ion binding"/>
    <property type="evidence" value="ECO:0007669"/>
    <property type="project" value="UniProtKB-KW"/>
</dbReference>
<evidence type="ECO:0000256" key="7">
    <source>
        <dbReference type="SAM" id="MobiDB-lite"/>
    </source>
</evidence>
<dbReference type="Proteomes" id="UP000002358">
    <property type="component" value="Chromosome 4"/>
</dbReference>
<evidence type="ECO:0000256" key="3">
    <source>
        <dbReference type="ARBA" id="ARBA00022833"/>
    </source>
</evidence>
<dbReference type="AlphaFoldDB" id="A0A7M7GDZ8"/>
<dbReference type="InterPro" id="IPR036770">
    <property type="entry name" value="Ankyrin_rpt-contain_sf"/>
</dbReference>